<dbReference type="HOGENOM" id="CLU_491723_0_0_1"/>
<protein>
    <submittedName>
        <fullName evidence="1">Uncharacterized protein</fullName>
    </submittedName>
</protein>
<dbReference type="AlphaFoldDB" id="A0A0C2RX38"/>
<organism evidence="1 2">
    <name type="scientific">Amanita muscaria (strain Koide BX008)</name>
    <dbReference type="NCBI Taxonomy" id="946122"/>
    <lineage>
        <taxon>Eukaryota</taxon>
        <taxon>Fungi</taxon>
        <taxon>Dikarya</taxon>
        <taxon>Basidiomycota</taxon>
        <taxon>Agaricomycotina</taxon>
        <taxon>Agaricomycetes</taxon>
        <taxon>Agaricomycetidae</taxon>
        <taxon>Agaricales</taxon>
        <taxon>Pluteineae</taxon>
        <taxon>Amanitaceae</taxon>
        <taxon>Amanita</taxon>
    </lineage>
</organism>
<evidence type="ECO:0000313" key="1">
    <source>
        <dbReference type="EMBL" id="KIL54880.1"/>
    </source>
</evidence>
<dbReference type="EMBL" id="KN818608">
    <property type="protein sequence ID" value="KIL54880.1"/>
    <property type="molecule type" value="Genomic_DNA"/>
</dbReference>
<dbReference type="OrthoDB" id="124582at2759"/>
<gene>
    <name evidence="1" type="ORF">M378DRAFT_18457</name>
</gene>
<accession>A0A0C2RX38</accession>
<reference evidence="1 2" key="1">
    <citation type="submission" date="2014-04" db="EMBL/GenBank/DDBJ databases">
        <title>Evolutionary Origins and Diversification of the Mycorrhizal Mutualists.</title>
        <authorList>
            <consortium name="DOE Joint Genome Institute"/>
            <consortium name="Mycorrhizal Genomics Consortium"/>
            <person name="Kohler A."/>
            <person name="Kuo A."/>
            <person name="Nagy L.G."/>
            <person name="Floudas D."/>
            <person name="Copeland A."/>
            <person name="Barry K.W."/>
            <person name="Cichocki N."/>
            <person name="Veneault-Fourrey C."/>
            <person name="LaButti K."/>
            <person name="Lindquist E.A."/>
            <person name="Lipzen A."/>
            <person name="Lundell T."/>
            <person name="Morin E."/>
            <person name="Murat C."/>
            <person name="Riley R."/>
            <person name="Ohm R."/>
            <person name="Sun H."/>
            <person name="Tunlid A."/>
            <person name="Henrissat B."/>
            <person name="Grigoriev I.V."/>
            <person name="Hibbett D.S."/>
            <person name="Martin F."/>
        </authorList>
    </citation>
    <scope>NUCLEOTIDE SEQUENCE [LARGE SCALE GENOMIC DNA]</scope>
    <source>
        <strain evidence="1 2">Koide BX008</strain>
    </source>
</reference>
<dbReference type="PANTHER" id="PTHR33099">
    <property type="entry name" value="FE2OG DIOXYGENASE DOMAIN-CONTAINING PROTEIN"/>
    <property type="match status" value="1"/>
</dbReference>
<dbReference type="Proteomes" id="UP000054549">
    <property type="component" value="Unassembled WGS sequence"/>
</dbReference>
<dbReference type="InParanoid" id="A0A0C2RX38"/>
<evidence type="ECO:0000313" key="2">
    <source>
        <dbReference type="Proteomes" id="UP000054549"/>
    </source>
</evidence>
<name>A0A0C2RX38_AMAMK</name>
<dbReference type="PANTHER" id="PTHR33099:SF7">
    <property type="entry name" value="MYND-TYPE DOMAIN-CONTAINING PROTEIN"/>
    <property type="match status" value="1"/>
</dbReference>
<sequence length="554" mass="63525">MAKLSGDLLYDLNMVWDEDFGYKGSFAYSENRPDAPNPLLTITDIGPISLPLSEIDAKRIIAFATQFGPGTSTAIDKEVRDSWQIDPSLVGFQNPAWNSFLQSNTANICSGLGLPGGYDIQYKLHKLLLYETKSHFHRHQEYTDVMHEVKPITSGYRLVLSYNLMRCSPSGPEVMPTVDHTSELSRLHEILERWRTGAYKRLPKKRMAALVLGYQYSESDLDMGQAALKGQDVHKVNQIRLVAEMLGFELWLVKFKLYTMWYVREDSDGEEFWIPNRRIHWTCTLEYCTDLKGNRVHGEIDCFQGLIRGDSSSDNMGDPTNQEFERSPFPQDMPSAIRNYYRRTVLVIFNKEDMDRVMIIACGVKYGLGKLKTSLTQDNPTPDDRKIIDLLLQDFRMTPSDWKVLAQFPLRLHDLNLWNRIIERAVQRCYRCLITLEEEMFLAWDMFGFQQVQSSYDAISEREYNGDTIDFIHKVRTRAASLNGQDIVGAWCDKHIVVFVKGDNRAFNILDVTKTLISIRAATRAVYGSGRPMTAEGRFQQSSHPCHVMQACAA</sequence>
<proteinExistence type="predicted"/>
<keyword evidence="2" id="KW-1185">Reference proteome</keyword>